<dbReference type="Proteomes" id="UP000633509">
    <property type="component" value="Unassembled WGS sequence"/>
</dbReference>
<reference evidence="2 3" key="1">
    <citation type="submission" date="2020-10" db="EMBL/GenBank/DDBJ databases">
        <title>Sequencing the genomes of 1000 actinobacteria strains.</title>
        <authorList>
            <person name="Klenk H.-P."/>
        </authorList>
    </citation>
    <scope>NUCLEOTIDE SEQUENCE [LARGE SCALE GENOMIC DNA]</scope>
    <source>
        <strain evidence="2 3">DSM 43173</strain>
    </source>
</reference>
<comment type="caution">
    <text evidence="2">The sequence shown here is derived from an EMBL/GenBank/DDBJ whole genome shotgun (WGS) entry which is preliminary data.</text>
</comment>
<feature type="transmembrane region" description="Helical" evidence="1">
    <location>
        <begin position="414"/>
        <end position="436"/>
    </location>
</feature>
<feature type="transmembrane region" description="Helical" evidence="1">
    <location>
        <begin position="45"/>
        <end position="66"/>
    </location>
</feature>
<evidence type="ECO:0000256" key="1">
    <source>
        <dbReference type="SAM" id="Phobius"/>
    </source>
</evidence>
<feature type="transmembrane region" description="Helical" evidence="1">
    <location>
        <begin position="133"/>
        <end position="156"/>
    </location>
</feature>
<accession>A0ABR9LZI6</accession>
<name>A0ABR9LZI6_9ACTN</name>
<proteinExistence type="predicted"/>
<protein>
    <recommendedName>
        <fullName evidence="4">ABC transporter permease</fullName>
    </recommendedName>
</protein>
<feature type="transmembrane region" description="Helical" evidence="1">
    <location>
        <begin position="6"/>
        <end position="33"/>
    </location>
</feature>
<evidence type="ECO:0008006" key="4">
    <source>
        <dbReference type="Google" id="ProtNLM"/>
    </source>
</evidence>
<feature type="transmembrane region" description="Helical" evidence="1">
    <location>
        <begin position="456"/>
        <end position="477"/>
    </location>
</feature>
<feature type="transmembrane region" description="Helical" evidence="1">
    <location>
        <begin position="78"/>
        <end position="104"/>
    </location>
</feature>
<feature type="transmembrane region" description="Helical" evidence="1">
    <location>
        <begin position="360"/>
        <end position="381"/>
    </location>
</feature>
<keyword evidence="3" id="KW-1185">Reference proteome</keyword>
<organism evidence="2 3">
    <name type="scientific">Nonomuraea angiospora</name>
    <dbReference type="NCBI Taxonomy" id="46172"/>
    <lineage>
        <taxon>Bacteria</taxon>
        <taxon>Bacillati</taxon>
        <taxon>Actinomycetota</taxon>
        <taxon>Actinomycetes</taxon>
        <taxon>Streptosporangiales</taxon>
        <taxon>Streptosporangiaceae</taxon>
        <taxon>Nonomuraea</taxon>
    </lineage>
</organism>
<gene>
    <name evidence="2" type="ORF">H4W80_004313</name>
</gene>
<dbReference type="RefSeq" id="WP_192786685.1">
    <property type="nucleotide sequence ID" value="NZ_JADBEK010000001.1"/>
</dbReference>
<keyword evidence="1" id="KW-1133">Transmembrane helix</keyword>
<sequence length="495" mass="52381">MIFELGGLLIIAVFVGIPVVLAFGSMAVAVLSAPRNRHLRVRRRYVVGGLFASFGGVYMMAFGAWAAREESRYGIIEWARIMLATLAGAGLLLLGLGPFASWLLEILGRYAERLPLPVRLAARDLAGRRVATAPAITMTMMTTALGVALTIIAVGVTAQSEAAYSPLARPGTLLVGHFSAEHADSVRTAIQRELPGVPITQSEVPSHPAGEFRHFGVVAENVEPPDESVYPNEVIGDETLLRYLTGDQSTPYDEGAAVVITTADVKVDTVKIHYDVTGNDDPLTSKTIPAIVARTVDPHMQTIFVPAEVLRNIGYRTEPDELIVDPSLRRISADEQERLDSRLGDVSDTYVERGFQPSTGWQVVVAAALLAALSGAMAAGGGKATRPRLDRVLRRAGDGSAATVRWFGACRAGLSAACGTVLGAVAGCPIGLLLIWPWTASTSWDSLPRVSFETPWPAIAAMVVGLPVLAAALGGLLTREQAGSGLSAKSTAKSL</sequence>
<keyword evidence="1" id="KW-0812">Transmembrane</keyword>
<dbReference type="EMBL" id="JADBEK010000001">
    <property type="protein sequence ID" value="MBE1586055.1"/>
    <property type="molecule type" value="Genomic_DNA"/>
</dbReference>
<evidence type="ECO:0000313" key="2">
    <source>
        <dbReference type="EMBL" id="MBE1586055.1"/>
    </source>
</evidence>
<keyword evidence="1" id="KW-0472">Membrane</keyword>
<evidence type="ECO:0000313" key="3">
    <source>
        <dbReference type="Proteomes" id="UP000633509"/>
    </source>
</evidence>